<dbReference type="SFLD" id="SFLDS00029">
    <property type="entry name" value="Radical_SAM"/>
    <property type="match status" value="1"/>
</dbReference>
<feature type="active site" description="S-methylcysteine intermediate" evidence="13">
    <location>
        <position position="333"/>
    </location>
</feature>
<evidence type="ECO:0000256" key="8">
    <source>
        <dbReference type="ARBA" id="ARBA00022691"/>
    </source>
</evidence>
<feature type="binding site" evidence="13">
    <location>
        <position position="115"/>
    </location>
    <ligand>
        <name>[4Fe-4S] cluster</name>
        <dbReference type="ChEBI" id="CHEBI:49883"/>
        <note>4Fe-4S-S-AdoMet</note>
    </ligand>
</feature>
<evidence type="ECO:0000256" key="11">
    <source>
        <dbReference type="ARBA" id="ARBA00023014"/>
    </source>
</evidence>
<keyword evidence="3 13" id="KW-0004">4Fe-4S</keyword>
<evidence type="ECO:0000256" key="9">
    <source>
        <dbReference type="ARBA" id="ARBA00022723"/>
    </source>
</evidence>
<feature type="active site" description="Proton acceptor" evidence="13">
    <location>
        <position position="91"/>
    </location>
</feature>
<evidence type="ECO:0000256" key="7">
    <source>
        <dbReference type="ARBA" id="ARBA00022679"/>
    </source>
</evidence>
<evidence type="ECO:0000256" key="4">
    <source>
        <dbReference type="ARBA" id="ARBA00022490"/>
    </source>
</evidence>
<dbReference type="InterPro" id="IPR007197">
    <property type="entry name" value="rSAM"/>
</dbReference>
<dbReference type="InterPro" id="IPR013785">
    <property type="entry name" value="Aldolase_TIM"/>
</dbReference>
<dbReference type="PIRSF" id="PIRSF006004">
    <property type="entry name" value="CHP00048"/>
    <property type="match status" value="1"/>
</dbReference>
<dbReference type="EC" id="2.1.1.192" evidence="13"/>
<comment type="similarity">
    <text evidence="2 13">Belongs to the radical SAM superfamily. RlmN family.</text>
</comment>
<dbReference type="Proteomes" id="UP000231632">
    <property type="component" value="Unassembled WGS sequence"/>
</dbReference>
<keyword evidence="7 13" id="KW-0808">Transferase</keyword>
<dbReference type="GO" id="GO:0005737">
    <property type="term" value="C:cytoplasm"/>
    <property type="evidence" value="ECO:0007669"/>
    <property type="project" value="UniProtKB-SubCell"/>
</dbReference>
<accession>A0A1L8CL36</accession>
<evidence type="ECO:0000256" key="1">
    <source>
        <dbReference type="ARBA" id="ARBA00004496"/>
    </source>
</evidence>
<keyword evidence="16" id="KW-1185">Reference proteome</keyword>
<dbReference type="FunFam" id="3.20.20.70:FF:000014">
    <property type="entry name" value="Probable dual-specificity RNA methyltransferase RlmN"/>
    <property type="match status" value="1"/>
</dbReference>
<dbReference type="InterPro" id="IPR058240">
    <property type="entry name" value="rSAM_sf"/>
</dbReference>
<feature type="binding site" evidence="13">
    <location>
        <begin position="158"/>
        <end position="159"/>
    </location>
    <ligand>
        <name>S-adenosyl-L-methionine</name>
        <dbReference type="ChEBI" id="CHEBI:59789"/>
    </ligand>
</feature>
<feature type="domain" description="Radical SAM core" evidence="14">
    <location>
        <begin position="97"/>
        <end position="328"/>
    </location>
</feature>
<keyword evidence="12 13" id="KW-1015">Disulfide bond</keyword>
<dbReference type="PROSITE" id="PS51918">
    <property type="entry name" value="RADICAL_SAM"/>
    <property type="match status" value="1"/>
</dbReference>
<sequence length="350" mass="38070">MKTELLGLQHHQLIDLCQQAGFKAVHAEKILASVFRYNNPDLSAIQELPTALSDFLGQHVTLLQPECSAEQLADDGTRKLLLKMKDGKEVETVLIQGPGRLTQCISTQVGCAVGCTFCLTATAGLTRNLSAEEMVAEVMAGQQISQRNVRNLVLMGMGEPLHNYDAVAQFLRIATDPKGMAFSPNRVTLSTSGLVPAIYRMMEDSLPCNLAVSLNATTDEVRNRVIPINRKYPIAELMQAVSDYIQQRGNKRVLIEYVMLAGVNDSIEDAGRLCELVSGLGCTVNLLPFNPYAGAAYECPDETTVSAFRSVLVEAGIIAVVRESRGRDISAACGQLKTETVARRKKQRGG</sequence>
<protein>
    <recommendedName>
        <fullName evidence="13">Dual-specificity RNA methyltransferase RlmN</fullName>
        <ecNumber evidence="13">2.1.1.192</ecNumber>
    </recommendedName>
    <alternativeName>
        <fullName evidence="13">23S rRNA (adenine(2503)-C(2))-methyltransferase</fullName>
    </alternativeName>
    <alternativeName>
        <fullName evidence="13">23S rRNA m2A2503 methyltransferase</fullName>
    </alternativeName>
    <alternativeName>
        <fullName evidence="13">Ribosomal RNA large subunit methyltransferase N</fullName>
    </alternativeName>
    <alternativeName>
        <fullName evidence="13">tRNA (adenine(37)-C(2))-methyltransferase</fullName>
    </alternativeName>
    <alternativeName>
        <fullName evidence="13">tRNA m2A37 methyltransferase</fullName>
    </alternativeName>
</protein>
<dbReference type="SUPFAM" id="SSF102114">
    <property type="entry name" value="Radical SAM enzymes"/>
    <property type="match status" value="1"/>
</dbReference>
<dbReference type="PANTHER" id="PTHR30544">
    <property type="entry name" value="23S RRNA METHYLTRANSFERASE"/>
    <property type="match status" value="1"/>
</dbReference>
<comment type="caution">
    <text evidence="15">The sequence shown here is derived from an EMBL/GenBank/DDBJ whole genome shotgun (WGS) entry which is preliminary data.</text>
</comment>
<keyword evidence="11 13" id="KW-0411">Iron-sulfur</keyword>
<comment type="catalytic activity">
    <reaction evidence="13">
        <text>adenosine(2503) in 23S rRNA + 2 reduced [2Fe-2S]-[ferredoxin] + 2 S-adenosyl-L-methionine = 2-methyladenosine(2503) in 23S rRNA + 5'-deoxyadenosine + L-methionine + 2 oxidized [2Fe-2S]-[ferredoxin] + S-adenosyl-L-homocysteine</text>
        <dbReference type="Rhea" id="RHEA:42916"/>
        <dbReference type="Rhea" id="RHEA-COMP:10000"/>
        <dbReference type="Rhea" id="RHEA-COMP:10001"/>
        <dbReference type="Rhea" id="RHEA-COMP:10152"/>
        <dbReference type="Rhea" id="RHEA-COMP:10282"/>
        <dbReference type="ChEBI" id="CHEBI:17319"/>
        <dbReference type="ChEBI" id="CHEBI:33737"/>
        <dbReference type="ChEBI" id="CHEBI:33738"/>
        <dbReference type="ChEBI" id="CHEBI:57844"/>
        <dbReference type="ChEBI" id="CHEBI:57856"/>
        <dbReference type="ChEBI" id="CHEBI:59789"/>
        <dbReference type="ChEBI" id="CHEBI:74411"/>
        <dbReference type="ChEBI" id="CHEBI:74497"/>
        <dbReference type="EC" id="2.1.1.192"/>
    </reaction>
</comment>
<comment type="cofactor">
    <cofactor evidence="13">
        <name>[4Fe-4S] cluster</name>
        <dbReference type="ChEBI" id="CHEBI:49883"/>
    </cofactor>
    <text evidence="13">Binds 1 [4Fe-4S] cluster. The cluster is coordinated with 3 cysteines and an exchangeable S-adenosyl-L-methionine.</text>
</comment>
<comment type="function">
    <text evidence="13">Specifically methylates position 2 of adenine 2503 in 23S rRNA and position 2 of adenine 37 in tRNAs. m2A2503 modification seems to play a crucial role in the proofreading step occurring at the peptidyl transferase center and thus would serve to optimize ribosomal fidelity.</text>
</comment>
<keyword evidence="10 13" id="KW-0408">Iron</keyword>
<evidence type="ECO:0000256" key="3">
    <source>
        <dbReference type="ARBA" id="ARBA00022485"/>
    </source>
</evidence>
<feature type="binding site" evidence="13">
    <location>
        <position position="111"/>
    </location>
    <ligand>
        <name>[4Fe-4S] cluster</name>
        <dbReference type="ChEBI" id="CHEBI:49883"/>
        <note>4Fe-4S-S-AdoMet</note>
    </ligand>
</feature>
<dbReference type="GO" id="GO:0051539">
    <property type="term" value="F:4 iron, 4 sulfur cluster binding"/>
    <property type="evidence" value="ECO:0007669"/>
    <property type="project" value="UniProtKB-UniRule"/>
</dbReference>
<feature type="binding site" evidence="13">
    <location>
        <position position="290"/>
    </location>
    <ligand>
        <name>S-adenosyl-L-methionine</name>
        <dbReference type="ChEBI" id="CHEBI:59789"/>
    </ligand>
</feature>
<evidence type="ECO:0000313" key="16">
    <source>
        <dbReference type="Proteomes" id="UP000231632"/>
    </source>
</evidence>
<dbReference type="HAMAP" id="MF_01849">
    <property type="entry name" value="RNA_methyltr_RlmN"/>
    <property type="match status" value="1"/>
</dbReference>
<name>A0A1L8CL36_9PROT</name>
<evidence type="ECO:0000256" key="6">
    <source>
        <dbReference type="ARBA" id="ARBA00022603"/>
    </source>
</evidence>
<comment type="catalytic activity">
    <reaction evidence="13">
        <text>adenosine(37) in tRNA + 2 reduced [2Fe-2S]-[ferredoxin] + 2 S-adenosyl-L-methionine = 2-methyladenosine(37) in tRNA + 5'-deoxyadenosine + L-methionine + 2 oxidized [2Fe-2S]-[ferredoxin] + S-adenosyl-L-homocysteine</text>
        <dbReference type="Rhea" id="RHEA:43332"/>
        <dbReference type="Rhea" id="RHEA-COMP:10000"/>
        <dbReference type="Rhea" id="RHEA-COMP:10001"/>
        <dbReference type="Rhea" id="RHEA-COMP:10162"/>
        <dbReference type="Rhea" id="RHEA-COMP:10485"/>
        <dbReference type="ChEBI" id="CHEBI:17319"/>
        <dbReference type="ChEBI" id="CHEBI:33737"/>
        <dbReference type="ChEBI" id="CHEBI:33738"/>
        <dbReference type="ChEBI" id="CHEBI:57844"/>
        <dbReference type="ChEBI" id="CHEBI:57856"/>
        <dbReference type="ChEBI" id="CHEBI:59789"/>
        <dbReference type="ChEBI" id="CHEBI:74411"/>
        <dbReference type="ChEBI" id="CHEBI:74497"/>
        <dbReference type="EC" id="2.1.1.192"/>
    </reaction>
</comment>
<dbReference type="InterPro" id="IPR040072">
    <property type="entry name" value="Methyltransferase_A"/>
</dbReference>
<keyword evidence="4 13" id="KW-0963">Cytoplasm</keyword>
<dbReference type="SFLD" id="SFLDG01062">
    <property type="entry name" value="methyltransferase_(Class_A)"/>
    <property type="match status" value="1"/>
</dbReference>
<keyword evidence="13" id="KW-0819">tRNA processing</keyword>
<evidence type="ECO:0000259" key="14">
    <source>
        <dbReference type="PROSITE" id="PS51918"/>
    </source>
</evidence>
<dbReference type="GO" id="GO:0030488">
    <property type="term" value="P:tRNA methylation"/>
    <property type="evidence" value="ECO:0007669"/>
    <property type="project" value="UniProtKB-UniRule"/>
</dbReference>
<dbReference type="GO" id="GO:0070475">
    <property type="term" value="P:rRNA base methylation"/>
    <property type="evidence" value="ECO:0007669"/>
    <property type="project" value="UniProtKB-UniRule"/>
</dbReference>
<dbReference type="InterPro" id="IPR027492">
    <property type="entry name" value="RNA_MTrfase_RlmN"/>
</dbReference>
<feature type="binding site" evidence="13">
    <location>
        <position position="190"/>
    </location>
    <ligand>
        <name>S-adenosyl-L-methionine</name>
        <dbReference type="ChEBI" id="CHEBI:59789"/>
    </ligand>
</feature>
<evidence type="ECO:0000313" key="15">
    <source>
        <dbReference type="EMBL" id="GAV19626.1"/>
    </source>
</evidence>
<keyword evidence="9 13" id="KW-0479">Metal-binding</keyword>
<keyword evidence="5 13" id="KW-0698">rRNA processing</keyword>
<dbReference type="GO" id="GO:0046872">
    <property type="term" value="F:metal ion binding"/>
    <property type="evidence" value="ECO:0007669"/>
    <property type="project" value="UniProtKB-KW"/>
</dbReference>
<evidence type="ECO:0000256" key="10">
    <source>
        <dbReference type="ARBA" id="ARBA00023004"/>
    </source>
</evidence>
<dbReference type="STRING" id="1921010.MMIC_P0575"/>
<evidence type="ECO:0000256" key="2">
    <source>
        <dbReference type="ARBA" id="ARBA00007544"/>
    </source>
</evidence>
<comment type="subcellular location">
    <subcellularLocation>
        <location evidence="1 13">Cytoplasm</location>
    </subcellularLocation>
</comment>
<evidence type="ECO:0000256" key="5">
    <source>
        <dbReference type="ARBA" id="ARBA00022552"/>
    </source>
</evidence>
<dbReference type="RefSeq" id="WP_072658849.1">
    <property type="nucleotide sequence ID" value="NZ_BDFD01000003.1"/>
</dbReference>
<organism evidence="15 16">
    <name type="scientific">Mariprofundus micogutta</name>
    <dbReference type="NCBI Taxonomy" id="1921010"/>
    <lineage>
        <taxon>Bacteria</taxon>
        <taxon>Pseudomonadati</taxon>
        <taxon>Pseudomonadota</taxon>
        <taxon>Candidatius Mariprofundia</taxon>
        <taxon>Mariprofundales</taxon>
        <taxon>Mariprofundaceae</taxon>
        <taxon>Mariprofundus</taxon>
    </lineage>
</organism>
<comment type="miscellaneous">
    <text evidence="13">Reaction proceeds by a ping-pong mechanism involving intermediate methylation of a conserved cysteine residue.</text>
</comment>
<feature type="binding site" evidence="13">
    <location>
        <begin position="213"/>
        <end position="215"/>
    </location>
    <ligand>
        <name>S-adenosyl-L-methionine</name>
        <dbReference type="ChEBI" id="CHEBI:59789"/>
    </ligand>
</feature>
<evidence type="ECO:0000256" key="12">
    <source>
        <dbReference type="ARBA" id="ARBA00023157"/>
    </source>
</evidence>
<dbReference type="GO" id="GO:0070040">
    <property type="term" value="F:rRNA (adenine(2503)-C2-)-methyltransferase activity"/>
    <property type="evidence" value="ECO:0007669"/>
    <property type="project" value="UniProtKB-UniRule"/>
</dbReference>
<dbReference type="GO" id="GO:0019843">
    <property type="term" value="F:rRNA binding"/>
    <property type="evidence" value="ECO:0007669"/>
    <property type="project" value="UniProtKB-UniRule"/>
</dbReference>
<proteinExistence type="inferred from homology"/>
<dbReference type="CDD" id="cd01335">
    <property type="entry name" value="Radical_SAM"/>
    <property type="match status" value="1"/>
</dbReference>
<dbReference type="OrthoDB" id="5288216at2"/>
<dbReference type="GO" id="GO:0002935">
    <property type="term" value="F:tRNA (adenine(37)-C2)-methyltransferase activity"/>
    <property type="evidence" value="ECO:0007669"/>
    <property type="project" value="UniProtKB-UniRule"/>
</dbReference>
<dbReference type="NCBIfam" id="TIGR00048">
    <property type="entry name" value="rRNA_mod_RlmN"/>
    <property type="match status" value="1"/>
</dbReference>
<dbReference type="InterPro" id="IPR004383">
    <property type="entry name" value="rRNA_lsu_MTrfase_RlmN/Cfr"/>
</dbReference>
<evidence type="ECO:0000256" key="13">
    <source>
        <dbReference type="HAMAP-Rule" id="MF_01849"/>
    </source>
</evidence>
<dbReference type="GO" id="GO:0000049">
    <property type="term" value="F:tRNA binding"/>
    <property type="evidence" value="ECO:0007669"/>
    <property type="project" value="UniProtKB-UniRule"/>
</dbReference>
<keyword evidence="6 13" id="KW-0489">Methyltransferase</keyword>
<comment type="caution">
    <text evidence="13">Lacks conserved residue(s) required for the propagation of feature annotation.</text>
</comment>
<dbReference type="SFLD" id="SFLDF00275">
    <property type="entry name" value="adenosine_C2_methyltransferase"/>
    <property type="match status" value="1"/>
</dbReference>
<dbReference type="Gene3D" id="3.20.20.70">
    <property type="entry name" value="Aldolase class I"/>
    <property type="match status" value="1"/>
</dbReference>
<reference evidence="15 16" key="1">
    <citation type="journal article" date="2017" name="Arch. Microbiol.">
        <title>Mariprofundus micogutta sp. nov., a novel iron-oxidizing zetaproteobacterium isolated from a deep-sea hydrothermal field at the Bayonnaise knoll of the Izu-Ogasawara arc, and a description of Mariprofundales ord. nov. and Zetaproteobacteria classis nov.</title>
        <authorList>
            <person name="Makita H."/>
            <person name="Tanaka E."/>
            <person name="Mitsunobu S."/>
            <person name="Miyazaki M."/>
            <person name="Nunoura T."/>
            <person name="Uematsu K."/>
            <person name="Takaki Y."/>
            <person name="Nishi S."/>
            <person name="Shimamura S."/>
            <person name="Takai K."/>
        </authorList>
    </citation>
    <scope>NUCLEOTIDE SEQUENCE [LARGE SCALE GENOMIC DNA]</scope>
    <source>
        <strain evidence="15 16">ET2</strain>
    </source>
</reference>
<dbReference type="AlphaFoldDB" id="A0A1L8CL36"/>
<gene>
    <name evidence="13" type="primary">rlmN</name>
    <name evidence="15" type="ORF">MMIC_P0575</name>
</gene>
<feature type="binding site" evidence="13">
    <location>
        <position position="118"/>
    </location>
    <ligand>
        <name>[4Fe-4S] cluster</name>
        <dbReference type="ChEBI" id="CHEBI:49883"/>
        <note>4Fe-4S-S-AdoMet</note>
    </ligand>
</feature>
<dbReference type="Pfam" id="PF04055">
    <property type="entry name" value="Radical_SAM"/>
    <property type="match status" value="1"/>
</dbReference>
<dbReference type="EMBL" id="BDFD01000003">
    <property type="protein sequence ID" value="GAV19626.1"/>
    <property type="molecule type" value="Genomic_DNA"/>
</dbReference>
<keyword evidence="8 13" id="KW-0949">S-adenosyl-L-methionine</keyword>
<dbReference type="PANTHER" id="PTHR30544:SF9">
    <property type="entry name" value="RADICAL SAM SUPERFAMILY PROTEIN"/>
    <property type="match status" value="1"/>
</dbReference>